<dbReference type="AlphaFoldDB" id="A0A0A0HPT4"/>
<feature type="transmembrane region" description="Helical" evidence="8">
    <location>
        <begin position="84"/>
        <end position="104"/>
    </location>
</feature>
<evidence type="ECO:0000256" key="6">
    <source>
        <dbReference type="ARBA" id="ARBA00022989"/>
    </source>
</evidence>
<dbReference type="Proteomes" id="UP000030021">
    <property type="component" value="Unassembled WGS sequence"/>
</dbReference>
<evidence type="ECO:0000256" key="2">
    <source>
        <dbReference type="ARBA" id="ARBA00009142"/>
    </source>
</evidence>
<feature type="transmembrane region" description="Helical" evidence="8">
    <location>
        <begin position="184"/>
        <end position="203"/>
    </location>
</feature>
<gene>
    <name evidence="9" type="ORF">rosmuc_01782</name>
</gene>
<evidence type="ECO:0000256" key="4">
    <source>
        <dbReference type="ARBA" id="ARBA00022475"/>
    </source>
</evidence>
<organism evidence="9 10">
    <name type="scientific">Roseovarius mucosus DSM 17069</name>
    <dbReference type="NCBI Taxonomy" id="1288298"/>
    <lineage>
        <taxon>Bacteria</taxon>
        <taxon>Pseudomonadati</taxon>
        <taxon>Pseudomonadota</taxon>
        <taxon>Alphaproteobacteria</taxon>
        <taxon>Rhodobacterales</taxon>
        <taxon>Roseobacteraceae</taxon>
        <taxon>Roseovarius</taxon>
    </lineage>
</organism>
<dbReference type="OrthoDB" id="9800873at2"/>
<sequence length="261" mass="27532">MDAFFDISPLWNPLWGWAMAFTVAVCAGMVKGVVGFAMPTVMIAGLSTMMPPDLALAGLILPTLATNLWQALRQGPRAAIASIARFRVFLIAGGLVMVCAAQLVPVLPPSAMLLFIGPLITLYAASTLLGRGLRLPPEQGIKGEAGMGALAGLFGGLSGIWGPPTVAMLIARGTEKTEQMRVQGVIYGLGALVLLGSHIGSGVLRAETLPLSAAMVAPALFGIWIGFRLQDRFDQATFRKITLWVLLIAGLNLVRRGVMLL</sequence>
<dbReference type="GO" id="GO:0005886">
    <property type="term" value="C:plasma membrane"/>
    <property type="evidence" value="ECO:0007669"/>
    <property type="project" value="UniProtKB-SubCell"/>
</dbReference>
<dbReference type="PANTHER" id="PTHR30269">
    <property type="entry name" value="TRANSMEMBRANE PROTEIN YFCA"/>
    <property type="match status" value="1"/>
</dbReference>
<feature type="transmembrane region" description="Helical" evidence="8">
    <location>
        <begin position="111"/>
        <end position="129"/>
    </location>
</feature>
<evidence type="ECO:0000313" key="10">
    <source>
        <dbReference type="Proteomes" id="UP000030021"/>
    </source>
</evidence>
<feature type="transmembrane region" description="Helical" evidence="8">
    <location>
        <begin position="14"/>
        <end position="34"/>
    </location>
</feature>
<dbReference type="RefSeq" id="WP_037272962.1">
    <property type="nucleotide sequence ID" value="NZ_KN293979.1"/>
</dbReference>
<comment type="similarity">
    <text evidence="2 8">Belongs to the 4-toluene sulfonate uptake permease (TSUP) (TC 2.A.102) family.</text>
</comment>
<evidence type="ECO:0000256" key="8">
    <source>
        <dbReference type="RuleBase" id="RU363041"/>
    </source>
</evidence>
<dbReference type="PATRIC" id="fig|1288298.3.peg.1796"/>
<keyword evidence="4 8" id="KW-1003">Cell membrane</keyword>
<dbReference type="InterPro" id="IPR052017">
    <property type="entry name" value="TSUP"/>
</dbReference>
<keyword evidence="5 8" id="KW-0812">Transmembrane</keyword>
<accession>A0A0A0HPT4</accession>
<dbReference type="PANTHER" id="PTHR30269:SF32">
    <property type="entry name" value="MEMBRANE TRANSPORTER PROTEIN-RELATED"/>
    <property type="match status" value="1"/>
</dbReference>
<reference evidence="9 10" key="1">
    <citation type="submission" date="2013-01" db="EMBL/GenBank/DDBJ databases">
        <authorList>
            <person name="Fiebig A."/>
            <person name="Goeker M."/>
            <person name="Klenk H.-P.P."/>
        </authorList>
    </citation>
    <scope>NUCLEOTIDE SEQUENCE [LARGE SCALE GENOMIC DNA]</scope>
    <source>
        <strain evidence="9 10">DSM 17069</strain>
    </source>
</reference>
<keyword evidence="3" id="KW-0813">Transport</keyword>
<dbReference type="Pfam" id="PF01925">
    <property type="entry name" value="TauE"/>
    <property type="match status" value="1"/>
</dbReference>
<feature type="transmembrane region" description="Helical" evidence="8">
    <location>
        <begin position="149"/>
        <end position="172"/>
    </location>
</feature>
<evidence type="ECO:0000256" key="3">
    <source>
        <dbReference type="ARBA" id="ARBA00022448"/>
    </source>
</evidence>
<dbReference type="InterPro" id="IPR002781">
    <property type="entry name" value="TM_pro_TauE-like"/>
</dbReference>
<dbReference type="HOGENOM" id="CLU_054750_7_0_5"/>
<proteinExistence type="inferred from homology"/>
<feature type="transmembrane region" description="Helical" evidence="8">
    <location>
        <begin position="241"/>
        <end position="258"/>
    </location>
</feature>
<evidence type="ECO:0000256" key="7">
    <source>
        <dbReference type="ARBA" id="ARBA00023136"/>
    </source>
</evidence>
<comment type="caution">
    <text evidence="9">The sequence shown here is derived from an EMBL/GenBank/DDBJ whole genome shotgun (WGS) entry which is preliminary data.</text>
</comment>
<comment type="subcellular location">
    <subcellularLocation>
        <location evidence="1 8">Cell membrane</location>
        <topology evidence="1 8">Multi-pass membrane protein</topology>
    </subcellularLocation>
</comment>
<feature type="transmembrane region" description="Helical" evidence="8">
    <location>
        <begin position="209"/>
        <end position="229"/>
    </location>
</feature>
<evidence type="ECO:0000256" key="1">
    <source>
        <dbReference type="ARBA" id="ARBA00004651"/>
    </source>
</evidence>
<evidence type="ECO:0000313" key="9">
    <source>
        <dbReference type="EMBL" id="KGM88088.1"/>
    </source>
</evidence>
<keyword evidence="7 8" id="KW-0472">Membrane</keyword>
<evidence type="ECO:0000256" key="5">
    <source>
        <dbReference type="ARBA" id="ARBA00022692"/>
    </source>
</evidence>
<dbReference type="eggNOG" id="COG0730">
    <property type="taxonomic scope" value="Bacteria"/>
</dbReference>
<keyword evidence="6 8" id="KW-1133">Transmembrane helix</keyword>
<dbReference type="STRING" id="215743.ROSMUCSMR3_01323"/>
<name>A0A0A0HPT4_9RHOB</name>
<dbReference type="EMBL" id="AONH01000010">
    <property type="protein sequence ID" value="KGM88088.1"/>
    <property type="molecule type" value="Genomic_DNA"/>
</dbReference>
<protein>
    <recommendedName>
        <fullName evidence="8">Probable membrane transporter protein</fullName>
    </recommendedName>
</protein>